<protein>
    <submittedName>
        <fullName evidence="1">Uncharacterized protein</fullName>
    </submittedName>
</protein>
<evidence type="ECO:0000313" key="1">
    <source>
        <dbReference type="EMBL" id="KAK3697490.1"/>
    </source>
</evidence>
<evidence type="ECO:0000313" key="2">
    <source>
        <dbReference type="Proteomes" id="UP001281147"/>
    </source>
</evidence>
<keyword evidence="2" id="KW-1185">Reference proteome</keyword>
<name>A0ACC3MK24_9PEZI</name>
<dbReference type="EMBL" id="JAUTXU010000225">
    <property type="protein sequence ID" value="KAK3697490.1"/>
    <property type="molecule type" value="Genomic_DNA"/>
</dbReference>
<accession>A0ACC3MK24</accession>
<reference evidence="1" key="1">
    <citation type="submission" date="2023-07" db="EMBL/GenBank/DDBJ databases">
        <title>Black Yeasts Isolated from many extreme environments.</title>
        <authorList>
            <person name="Coleine C."/>
            <person name="Stajich J.E."/>
            <person name="Selbmann L."/>
        </authorList>
    </citation>
    <scope>NUCLEOTIDE SEQUENCE</scope>
    <source>
        <strain evidence="1">CCFEE 5714</strain>
    </source>
</reference>
<comment type="caution">
    <text evidence="1">The sequence shown here is derived from an EMBL/GenBank/DDBJ whole genome shotgun (WGS) entry which is preliminary data.</text>
</comment>
<sequence length="432" mass="50548">MYGHEYDFGSGMPLPPTSFKHEWPGGSFSFSVQPYRNFTRDADKELIEYMRSRNVSPHFLSEIDKFLDAHPEIARFQPDFAYHVNHPRPLHAYRFFVQGYTKPARYIDGALPDPRAIPPFSNPMPLALKYDEELNEFFNGSDYRVDILRKIDEEVRTIAYALCYGQRVSHAQRKLVVFTVWGNPVDAFKYYEYNYQTEWLPHRYLAEHICLANIPKPADYRLPVPRQIAYEDEDCRENKRSHPGTRERMARACDVGVDVIEVLLDDYTASLCREGFRRNDIERMRREAMRSITYEREIGGGRDIVDLVMDGAAATSSRPRPRLSELPRRANKRMKLITSMKNTLHRLLIQEASLYKHGSKASFVRADVRSMRQRVERELVTEATEIASQRGIMRPDVVQQWRALYTSKAQKHRELYGPHIDLVQEMTRYLGN</sequence>
<proteinExistence type="predicted"/>
<gene>
    <name evidence="1" type="ORF">LTR37_017436</name>
</gene>
<dbReference type="Proteomes" id="UP001281147">
    <property type="component" value="Unassembled WGS sequence"/>
</dbReference>
<organism evidence="1 2">
    <name type="scientific">Vermiconidia calcicola</name>
    <dbReference type="NCBI Taxonomy" id="1690605"/>
    <lineage>
        <taxon>Eukaryota</taxon>
        <taxon>Fungi</taxon>
        <taxon>Dikarya</taxon>
        <taxon>Ascomycota</taxon>
        <taxon>Pezizomycotina</taxon>
        <taxon>Dothideomycetes</taxon>
        <taxon>Dothideomycetidae</taxon>
        <taxon>Mycosphaerellales</taxon>
        <taxon>Extremaceae</taxon>
        <taxon>Vermiconidia</taxon>
    </lineage>
</organism>